<feature type="transmembrane region" description="Helical" evidence="16">
    <location>
        <begin position="246"/>
        <end position="266"/>
    </location>
</feature>
<dbReference type="InterPro" id="IPR050173">
    <property type="entry name" value="ABC_transporter_C-like"/>
</dbReference>
<evidence type="ECO:0000256" key="10">
    <source>
        <dbReference type="ARBA" id="ARBA00022989"/>
    </source>
</evidence>
<dbReference type="Gene3D" id="3.40.50.300">
    <property type="entry name" value="P-loop containing nucleotide triphosphate hydrolases"/>
    <property type="match status" value="2"/>
</dbReference>
<comment type="catalytic activity">
    <reaction evidence="15">
        <text>17beta-estradiol 17-O-(beta-D-glucuronate)(in) + ATP + H2O = 17beta-estradiol 17-O-(beta-D-glucuronate)(out) + ADP + phosphate + H(+)</text>
        <dbReference type="Rhea" id="RHEA:60128"/>
        <dbReference type="ChEBI" id="CHEBI:15377"/>
        <dbReference type="ChEBI" id="CHEBI:15378"/>
        <dbReference type="ChEBI" id="CHEBI:30616"/>
        <dbReference type="ChEBI" id="CHEBI:43474"/>
        <dbReference type="ChEBI" id="CHEBI:82961"/>
        <dbReference type="ChEBI" id="CHEBI:456216"/>
    </reaction>
    <physiologicalReaction direction="left-to-right" evidence="15">
        <dbReference type="Rhea" id="RHEA:60129"/>
    </physiologicalReaction>
</comment>
<dbReference type="CDD" id="cd03250">
    <property type="entry name" value="ABCC_MRP_domain1"/>
    <property type="match status" value="1"/>
</dbReference>
<feature type="transmembrane region" description="Helical" evidence="16">
    <location>
        <begin position="570"/>
        <end position="592"/>
    </location>
</feature>
<dbReference type="PROSITE" id="PS50929">
    <property type="entry name" value="ABC_TM1F"/>
    <property type="match status" value="2"/>
</dbReference>
<reference evidence="19" key="2">
    <citation type="submission" date="2025-08" db="UniProtKB">
        <authorList>
            <consortium name="Ensembl"/>
        </authorList>
    </citation>
    <scope>IDENTIFICATION</scope>
</reference>
<evidence type="ECO:0000313" key="20">
    <source>
        <dbReference type="Proteomes" id="UP000472263"/>
    </source>
</evidence>
<evidence type="ECO:0000313" key="19">
    <source>
        <dbReference type="Ensembl" id="ENSMMDP00005022552.1"/>
    </source>
</evidence>
<evidence type="ECO:0000256" key="16">
    <source>
        <dbReference type="SAM" id="Phobius"/>
    </source>
</evidence>
<keyword evidence="11" id="KW-0445">Lipid transport</keyword>
<dbReference type="GeneTree" id="ENSGT00940000164383"/>
<proteinExistence type="inferred from homology"/>
<comment type="similarity">
    <text evidence="2">Belongs to the ABC transporter superfamily. ABCC family. Conjugate transporter (TC 3.A.1.208) subfamily.</text>
</comment>
<evidence type="ECO:0000256" key="12">
    <source>
        <dbReference type="ARBA" id="ARBA00023136"/>
    </source>
</evidence>
<dbReference type="GO" id="GO:0016887">
    <property type="term" value="F:ATP hydrolysis activity"/>
    <property type="evidence" value="ECO:0007669"/>
    <property type="project" value="InterPro"/>
</dbReference>
<evidence type="ECO:0000256" key="11">
    <source>
        <dbReference type="ARBA" id="ARBA00023055"/>
    </source>
</evidence>
<dbReference type="SUPFAM" id="SSF52540">
    <property type="entry name" value="P-loop containing nucleoside triphosphate hydrolases"/>
    <property type="match status" value="2"/>
</dbReference>
<dbReference type="FunFam" id="3.40.50.300:FF:000293">
    <property type="entry name" value="ATP binding cassette subfamily C member 1"/>
    <property type="match status" value="1"/>
</dbReference>
<feature type="transmembrane region" description="Helical" evidence="16">
    <location>
        <begin position="16"/>
        <end position="38"/>
    </location>
</feature>
<keyword evidence="10 16" id="KW-1133">Transmembrane helix</keyword>
<dbReference type="PANTHER" id="PTHR24223">
    <property type="entry name" value="ATP-BINDING CASSETTE SUB-FAMILY C"/>
    <property type="match status" value="1"/>
</dbReference>
<dbReference type="InterPro" id="IPR017871">
    <property type="entry name" value="ABC_transporter-like_CS"/>
</dbReference>
<dbReference type="InterPro" id="IPR027417">
    <property type="entry name" value="P-loop_NTPase"/>
</dbReference>
<feature type="transmembrane region" description="Helical" evidence="16">
    <location>
        <begin position="810"/>
        <end position="827"/>
    </location>
</feature>
<evidence type="ECO:0000256" key="4">
    <source>
        <dbReference type="ARBA" id="ARBA00022475"/>
    </source>
</evidence>
<feature type="transmembrane region" description="Helical" evidence="16">
    <location>
        <begin position="719"/>
        <end position="740"/>
    </location>
</feature>
<feature type="transmembrane region" description="Helical" evidence="16">
    <location>
        <begin position="623"/>
        <end position="647"/>
    </location>
</feature>
<keyword evidence="4" id="KW-1003">Cell membrane</keyword>
<feature type="domain" description="ABC transporter" evidence="17">
    <location>
        <begin position="897"/>
        <end position="1131"/>
    </location>
</feature>
<keyword evidence="12 16" id="KW-0472">Membrane</keyword>
<evidence type="ECO:0000256" key="13">
    <source>
        <dbReference type="ARBA" id="ARBA00034018"/>
    </source>
</evidence>
<accession>A0A667Y4M9</accession>
<dbReference type="Pfam" id="PF00664">
    <property type="entry name" value="ABC_membrane"/>
    <property type="match status" value="2"/>
</dbReference>
<evidence type="ECO:0000256" key="14">
    <source>
        <dbReference type="ARBA" id="ARBA00047523"/>
    </source>
</evidence>
<evidence type="ECO:0000259" key="18">
    <source>
        <dbReference type="PROSITE" id="PS50929"/>
    </source>
</evidence>
<dbReference type="CDD" id="cd03244">
    <property type="entry name" value="ABCC_MRP_domain2"/>
    <property type="match status" value="1"/>
</dbReference>
<dbReference type="CDD" id="cd18595">
    <property type="entry name" value="ABC_6TM_MRP1_2_3_6_D1_like"/>
    <property type="match status" value="1"/>
</dbReference>
<keyword evidence="6" id="KW-0677">Repeat</keyword>
<gene>
    <name evidence="19" type="primary">abcc2</name>
</gene>
<keyword evidence="20" id="KW-1185">Reference proteome</keyword>
<evidence type="ECO:0000256" key="3">
    <source>
        <dbReference type="ARBA" id="ARBA00022448"/>
    </source>
</evidence>
<evidence type="ECO:0000259" key="17">
    <source>
        <dbReference type="PROSITE" id="PS50893"/>
    </source>
</evidence>
<dbReference type="Pfam" id="PF00005">
    <property type="entry name" value="ABC_tran"/>
    <property type="match status" value="2"/>
</dbReference>
<dbReference type="Ensembl" id="ENSMMDT00005023050.1">
    <property type="protein sequence ID" value="ENSMMDP00005022552.1"/>
    <property type="gene ID" value="ENSMMDG00005009844.1"/>
</dbReference>
<evidence type="ECO:0000256" key="5">
    <source>
        <dbReference type="ARBA" id="ARBA00022692"/>
    </source>
</evidence>
<dbReference type="FunFam" id="1.20.1560.10:FF:000007">
    <property type="entry name" value="ATP-binding cassette subfamily C member 1"/>
    <property type="match status" value="1"/>
</dbReference>
<dbReference type="GO" id="GO:0005524">
    <property type="term" value="F:ATP binding"/>
    <property type="evidence" value="ECO:0007669"/>
    <property type="project" value="UniProtKB-KW"/>
</dbReference>
<comment type="catalytic activity">
    <reaction evidence="13">
        <text>ATP + H2O + xenobioticSide 1 = ADP + phosphate + xenobioticSide 2.</text>
        <dbReference type="EC" id="7.6.2.2"/>
    </reaction>
</comment>
<keyword evidence="7" id="KW-0547">Nucleotide-binding</keyword>
<dbReference type="GO" id="GO:0016324">
    <property type="term" value="C:apical plasma membrane"/>
    <property type="evidence" value="ECO:0007669"/>
    <property type="project" value="TreeGrafter"/>
</dbReference>
<reference evidence="19" key="3">
    <citation type="submission" date="2025-09" db="UniProtKB">
        <authorList>
            <consortium name="Ensembl"/>
        </authorList>
    </citation>
    <scope>IDENTIFICATION</scope>
</reference>
<evidence type="ECO:0000256" key="7">
    <source>
        <dbReference type="ARBA" id="ARBA00022741"/>
    </source>
</evidence>
<feature type="transmembrane region" description="Helical" evidence="16">
    <location>
        <begin position="119"/>
        <end position="138"/>
    </location>
</feature>
<dbReference type="GO" id="GO:0008559">
    <property type="term" value="F:ABC-type xenobiotic transporter activity"/>
    <property type="evidence" value="ECO:0007669"/>
    <property type="project" value="UniProtKB-EC"/>
</dbReference>
<keyword evidence="3" id="KW-0813">Transport</keyword>
<organism evidence="19 20">
    <name type="scientific">Myripristis murdjan</name>
    <name type="common">pinecone soldierfish</name>
    <dbReference type="NCBI Taxonomy" id="586833"/>
    <lineage>
        <taxon>Eukaryota</taxon>
        <taxon>Metazoa</taxon>
        <taxon>Chordata</taxon>
        <taxon>Craniata</taxon>
        <taxon>Vertebrata</taxon>
        <taxon>Euteleostomi</taxon>
        <taxon>Actinopterygii</taxon>
        <taxon>Neopterygii</taxon>
        <taxon>Teleostei</taxon>
        <taxon>Neoteleostei</taxon>
        <taxon>Acanthomorphata</taxon>
        <taxon>Holocentriformes</taxon>
        <taxon>Holocentridae</taxon>
        <taxon>Myripristis</taxon>
    </lineage>
</organism>
<dbReference type="PROSITE" id="PS00211">
    <property type="entry name" value="ABC_TRANSPORTER_1"/>
    <property type="match status" value="2"/>
</dbReference>
<keyword evidence="5 16" id="KW-0812">Transmembrane</keyword>
<keyword evidence="9" id="KW-1278">Translocase</keyword>
<sequence>MMVSFADDKSIYTWKGYIYALLLLVVAILQSLCLQQYFQRCFVLGMKVRTAIMAAVYKKSLVVSNDARKESTVGETVNLMSADAQRFNDVTNFIHLLWSCPLQIALAIVFLWFELGPSVLAGLAVMVLMVPVNGLLATKARNIQIENMKFKDRRMKIMNEILNGIKVSILKLYAWELSFQKQVGDIREDELKVMRNFAYLTSVSTFIFTCAPALVSLVSFAVFVGVSPDNILNAEKAFTAISLFNILRFPLAMLPMLIAAMVQMTVSRKRLEKFLGGDDLDSNCVRHDTSFSRSTITIVSLDIKPGRLVAVVGAVGSGKSSLMSALLGEMHNTKGFVNIQGSLAFVPQQAWIQNATLKDNILFGSPYEERQFQEVIQACALAPDLELLGAGELTEIGEKGINLSGGQKQRVSLARAAYSQSDIYLLDDPLSAVDSHVGKHLFSEVIGPNGLLKDKTRILVTHGVSFLPYVDEIVVLVDGVVSEIGTYQSLRASRGAFSEFLDTYAQEQHNKNQTETGELVRSERETMRGRVGNWTKCLFSCSLYKYLQPLCPYVPKIQVKLSVYLQYLRAMGWGYSTMAILVYIMQSVAFTFQNIWLSEWTNDAKEYYNQTYPTWKRDTRVGVFGALGVAQGIFVFIASLLLANGAVAASRILHSRLLNNILRAPMVFFDTTPTGRVVNRFAKDIFTVDEAIPQSLKSWLLCLIGVLATLFVICLATPLFTIIIIPLAVVYYFVQCFYVATSRQLRRLDSVSRSPIYSHFGETVSGLSVIRAYGHQERFLKHNEVTIDENLKSVYPWIVSNRWLAIRLEFLGNLVVFFSSLFAVISRNSLNSGLVGLSISYALNVTQTLNWLVRMTSELETNIVAVERVSEYTEIESEAEWVTDIQPPEQWPDAGRLQFENYKVRYRPELDLVLHGITCDIDTTEKIGIVGRTGAGKSSLTNCLFRIIEAAEGRIFIDGVDISTIGLHHLRGRLTIIPQDPVLFSGSLRLNLDPFETFSDEEIWRALELSHLKDYVSGLQEGLQHEVTEGGENLSVGQRQLLCLARALLRKSRILILDEATAAVDLETDNLIQTTIRKEFSHCTVLTIAHRLHSIMDSSRVMVLSAGKIVEFDSPSNLIEKQGHFYAMAKDAGITAVDCTAL</sequence>
<keyword evidence="8" id="KW-0067">ATP-binding</keyword>
<dbReference type="PANTHER" id="PTHR24223:SF176">
    <property type="entry name" value="ATP-BINDING CASSETTE SUB-FAMILY C MEMBER 2"/>
    <property type="match status" value="1"/>
</dbReference>
<dbReference type="SMART" id="SM00382">
    <property type="entry name" value="AAA"/>
    <property type="match status" value="2"/>
</dbReference>
<dbReference type="AlphaFoldDB" id="A0A667Y4M9"/>
<evidence type="ECO:0000256" key="15">
    <source>
        <dbReference type="ARBA" id="ARBA00047576"/>
    </source>
</evidence>
<feature type="domain" description="ABC transmembrane type-1" evidence="18">
    <location>
        <begin position="1"/>
        <end position="263"/>
    </location>
</feature>
<reference evidence="19" key="1">
    <citation type="submission" date="2019-06" db="EMBL/GenBank/DDBJ databases">
        <authorList>
            <consortium name="Wellcome Sanger Institute Data Sharing"/>
        </authorList>
    </citation>
    <scope>NUCLEOTIDE SEQUENCE [LARGE SCALE GENOMIC DNA]</scope>
</reference>
<evidence type="ECO:0000256" key="8">
    <source>
        <dbReference type="ARBA" id="ARBA00022840"/>
    </source>
</evidence>
<feature type="transmembrane region" description="Helical" evidence="16">
    <location>
        <begin position="197"/>
        <end position="226"/>
    </location>
</feature>
<evidence type="ECO:0000256" key="9">
    <source>
        <dbReference type="ARBA" id="ARBA00022967"/>
    </source>
</evidence>
<dbReference type="GO" id="GO:0006869">
    <property type="term" value="P:lipid transport"/>
    <property type="evidence" value="ECO:0007669"/>
    <property type="project" value="UniProtKB-KW"/>
</dbReference>
<feature type="domain" description="ABC transporter" evidence="17">
    <location>
        <begin position="275"/>
        <end position="503"/>
    </location>
</feature>
<dbReference type="FunFam" id="3.40.50.300:FF:000074">
    <property type="entry name" value="Multidrug resistance-associated protein 5 isoform 1"/>
    <property type="match status" value="1"/>
</dbReference>
<dbReference type="Gene3D" id="1.20.1560.10">
    <property type="entry name" value="ABC transporter type 1, transmembrane domain"/>
    <property type="match status" value="2"/>
</dbReference>
<dbReference type="Proteomes" id="UP000472263">
    <property type="component" value="Chromosome 15"/>
</dbReference>
<comment type="catalytic activity">
    <reaction evidence="14">
        <text>leukotriene C4(in) + ATP + H2O = leukotriene C4(out) + ADP + phosphate + H(+)</text>
        <dbReference type="Rhea" id="RHEA:38963"/>
        <dbReference type="ChEBI" id="CHEBI:15377"/>
        <dbReference type="ChEBI" id="CHEBI:15378"/>
        <dbReference type="ChEBI" id="CHEBI:30616"/>
        <dbReference type="ChEBI" id="CHEBI:43474"/>
        <dbReference type="ChEBI" id="CHEBI:57973"/>
        <dbReference type="ChEBI" id="CHEBI:456216"/>
    </reaction>
    <physiologicalReaction direction="left-to-right" evidence="14">
        <dbReference type="Rhea" id="RHEA:38964"/>
    </physiologicalReaction>
</comment>
<feature type="domain" description="ABC transmembrane type-1" evidence="18">
    <location>
        <begin position="579"/>
        <end position="861"/>
    </location>
</feature>
<dbReference type="InterPro" id="IPR011527">
    <property type="entry name" value="ABC1_TM_dom"/>
</dbReference>
<name>A0A667Y4M9_9TELE</name>
<comment type="subcellular location">
    <subcellularLocation>
        <location evidence="1">Cell membrane</location>
        <topology evidence="1">Multi-pass membrane protein</topology>
    </subcellularLocation>
</comment>
<evidence type="ECO:0000256" key="6">
    <source>
        <dbReference type="ARBA" id="ARBA00022737"/>
    </source>
</evidence>
<feature type="transmembrane region" description="Helical" evidence="16">
    <location>
        <begin position="93"/>
        <end position="113"/>
    </location>
</feature>
<protein>
    <recommendedName>
        <fullName evidence="21">ATP-binding cassette, sub-family C (CFTR/MRP), member 2</fullName>
    </recommendedName>
</protein>
<dbReference type="InterPro" id="IPR036640">
    <property type="entry name" value="ABC1_TM_sf"/>
</dbReference>
<dbReference type="CDD" id="cd18603">
    <property type="entry name" value="ABC_6TM_MRP1_2_3_6_D2_like"/>
    <property type="match status" value="1"/>
</dbReference>
<dbReference type="SUPFAM" id="SSF90123">
    <property type="entry name" value="ABC transporter transmembrane region"/>
    <property type="match status" value="2"/>
</dbReference>
<evidence type="ECO:0000256" key="1">
    <source>
        <dbReference type="ARBA" id="ARBA00004651"/>
    </source>
</evidence>
<evidence type="ECO:0008006" key="21">
    <source>
        <dbReference type="Google" id="ProtNLM"/>
    </source>
</evidence>
<dbReference type="FunFam" id="1.20.1560.10:FF:000001">
    <property type="entry name" value="ATP-binding cassette subfamily C member 1"/>
    <property type="match status" value="1"/>
</dbReference>
<dbReference type="PROSITE" id="PS50893">
    <property type="entry name" value="ABC_TRANSPORTER_2"/>
    <property type="match status" value="2"/>
</dbReference>
<dbReference type="InterPro" id="IPR003593">
    <property type="entry name" value="AAA+_ATPase"/>
</dbReference>
<evidence type="ECO:0000256" key="2">
    <source>
        <dbReference type="ARBA" id="ARBA00009726"/>
    </source>
</evidence>
<dbReference type="InterPro" id="IPR003439">
    <property type="entry name" value="ABC_transporter-like_ATP-bd"/>
</dbReference>